<dbReference type="NCBIfam" id="TIGR01175">
    <property type="entry name" value="pilM"/>
    <property type="match status" value="1"/>
</dbReference>
<dbReference type="Proteomes" id="UP000230833">
    <property type="component" value="Unassembled WGS sequence"/>
</dbReference>
<sequence length="376" mass="41098">MEFSLANSLQRFTKALWKSGSESVLGVDIGSASLKVVQLRKEKGRAVLETYGELALGPYADTDIGRSTSMPPEEISKALMELSKESNVTARNAGLSIPVRSSLLKVITLPTTDRRQVAKMAPIEARKYVPVPIGEVTLDWWIIPERNYAVPGQAPDTSPDPNHREGVEVLLVAIHNDVLSSYRKVISLAGLNTEAFEIETFSAIRATFGHDMLPTLILDFGAATSRVAIVEHGIVRVSHVIGKGSQDITLAISRSMNMTFTDAENHKRNTASGEQGKIAEIAKPILDYIFFETISTIRKFEREYRQSVGKVIAIGGGTLLPGFQEMAQAQFEVEVVQGDPFHKVEAPAFLDPLLKEAGPSFTIAVGLALRELQDKN</sequence>
<evidence type="ECO:0000313" key="1">
    <source>
        <dbReference type="EMBL" id="PIR46567.1"/>
    </source>
</evidence>
<dbReference type="PIRSF" id="PIRSF019169">
    <property type="entry name" value="PilM"/>
    <property type="match status" value="1"/>
</dbReference>
<protein>
    <recommendedName>
        <fullName evidence="3">SHS2 domain-containing protein</fullName>
    </recommendedName>
</protein>
<dbReference type="Pfam" id="PF11104">
    <property type="entry name" value="PilM_2"/>
    <property type="match status" value="1"/>
</dbReference>
<name>A0A2H0RJC4_9BACT</name>
<reference evidence="1 2" key="1">
    <citation type="submission" date="2017-09" db="EMBL/GenBank/DDBJ databases">
        <title>Depth-based differentiation of microbial function through sediment-hosted aquifers and enrichment of novel symbionts in the deep terrestrial subsurface.</title>
        <authorList>
            <person name="Probst A.J."/>
            <person name="Ladd B."/>
            <person name="Jarett J.K."/>
            <person name="Geller-Mcgrath D.E."/>
            <person name="Sieber C.M."/>
            <person name="Emerson J.B."/>
            <person name="Anantharaman K."/>
            <person name="Thomas B.C."/>
            <person name="Malmstrom R."/>
            <person name="Stieglmeier M."/>
            <person name="Klingl A."/>
            <person name="Woyke T."/>
            <person name="Ryan C.M."/>
            <person name="Banfield J.F."/>
        </authorList>
    </citation>
    <scope>NUCLEOTIDE SEQUENCE [LARGE SCALE GENOMIC DNA]</scope>
    <source>
        <strain evidence="1">CG10_big_fil_rev_8_21_14_0_10_45_14</strain>
    </source>
</reference>
<dbReference type="InterPro" id="IPR043129">
    <property type="entry name" value="ATPase_NBD"/>
</dbReference>
<dbReference type="Gene3D" id="3.30.1490.300">
    <property type="match status" value="1"/>
</dbReference>
<dbReference type="SUPFAM" id="SSF53067">
    <property type="entry name" value="Actin-like ATPase domain"/>
    <property type="match status" value="2"/>
</dbReference>
<proteinExistence type="predicted"/>
<dbReference type="PANTHER" id="PTHR32432:SF3">
    <property type="entry name" value="ETHANOLAMINE UTILIZATION PROTEIN EUTJ"/>
    <property type="match status" value="1"/>
</dbReference>
<dbReference type="Gene3D" id="3.30.420.40">
    <property type="match status" value="2"/>
</dbReference>
<dbReference type="PANTHER" id="PTHR32432">
    <property type="entry name" value="CELL DIVISION PROTEIN FTSA-RELATED"/>
    <property type="match status" value="1"/>
</dbReference>
<comment type="caution">
    <text evidence="1">The sequence shown here is derived from an EMBL/GenBank/DDBJ whole genome shotgun (WGS) entry which is preliminary data.</text>
</comment>
<dbReference type="InterPro" id="IPR005883">
    <property type="entry name" value="PilM"/>
</dbReference>
<dbReference type="EMBL" id="PCYL01000038">
    <property type="protein sequence ID" value="PIR46567.1"/>
    <property type="molecule type" value="Genomic_DNA"/>
</dbReference>
<evidence type="ECO:0000313" key="2">
    <source>
        <dbReference type="Proteomes" id="UP000230833"/>
    </source>
</evidence>
<evidence type="ECO:0008006" key="3">
    <source>
        <dbReference type="Google" id="ProtNLM"/>
    </source>
</evidence>
<gene>
    <name evidence="1" type="ORF">COV07_03620</name>
</gene>
<dbReference type="CDD" id="cd24049">
    <property type="entry name" value="ASKHA_NBD_PilM"/>
    <property type="match status" value="1"/>
</dbReference>
<dbReference type="AlphaFoldDB" id="A0A2H0RJC4"/>
<dbReference type="InterPro" id="IPR050696">
    <property type="entry name" value="FtsA/MreB"/>
</dbReference>
<organism evidence="1 2">
    <name type="scientific">Candidatus Vogelbacteria bacterium CG10_big_fil_rev_8_21_14_0_10_45_14</name>
    <dbReference type="NCBI Taxonomy" id="1975042"/>
    <lineage>
        <taxon>Bacteria</taxon>
        <taxon>Candidatus Vogeliibacteriota</taxon>
    </lineage>
</organism>
<accession>A0A2H0RJC4</accession>